<dbReference type="Proteomes" id="UP001190700">
    <property type="component" value="Unassembled WGS sequence"/>
</dbReference>
<reference evidence="2 3" key="1">
    <citation type="journal article" date="2015" name="Genome Biol. Evol.">
        <title>Comparative Genomics of a Bacterivorous Green Alga Reveals Evolutionary Causalities and Consequences of Phago-Mixotrophic Mode of Nutrition.</title>
        <authorList>
            <person name="Burns J.A."/>
            <person name="Paasch A."/>
            <person name="Narechania A."/>
            <person name="Kim E."/>
        </authorList>
    </citation>
    <scope>NUCLEOTIDE SEQUENCE [LARGE SCALE GENOMIC DNA]</scope>
    <source>
        <strain evidence="2 3">PLY_AMNH</strain>
    </source>
</reference>
<feature type="compositionally biased region" description="Polar residues" evidence="1">
    <location>
        <begin position="1"/>
        <end position="12"/>
    </location>
</feature>
<keyword evidence="3" id="KW-1185">Reference proteome</keyword>
<feature type="compositionally biased region" description="Pro residues" evidence="1">
    <location>
        <begin position="115"/>
        <end position="127"/>
    </location>
</feature>
<feature type="compositionally biased region" description="Pro residues" evidence="1">
    <location>
        <begin position="70"/>
        <end position="89"/>
    </location>
</feature>
<dbReference type="PRINTS" id="PR01217">
    <property type="entry name" value="PRICHEXTENSN"/>
</dbReference>
<gene>
    <name evidence="2" type="ORF">CYMTET_45808</name>
</gene>
<sequence>MSSPSEKTTTLRAQPPCPYPQWPVGYGAHTPPYYPPPPYYARPPPPRPPSNLLSATPSTVIPHHQLPDHQYPPHPYFARPPPPRPPSTPPTATSSTVTPPDYAPDHQYQLYPYCARPPPPRPPPLPCPLNWSHTGAATEPSATGPYSMEPDFAAFPSASGVHLPPVLAGEIHALVQADLAQRSSDRAARLTRAQVCEQLSAASELLGRMRQTLGALSGASATAAEVSELRTTGTPLSDLADMQDKVLAALKPLAGETDEGGIDWSGRSTAWRAFRATSNRVAKSRARRREKRRAAAAMWEKARGEQARASAAADEWLKQQREQDRATDCRIRELEQAADERRSAR</sequence>
<protein>
    <submittedName>
        <fullName evidence="2">Uncharacterized protein</fullName>
    </submittedName>
</protein>
<organism evidence="2 3">
    <name type="scientific">Cymbomonas tetramitiformis</name>
    <dbReference type="NCBI Taxonomy" id="36881"/>
    <lineage>
        <taxon>Eukaryota</taxon>
        <taxon>Viridiplantae</taxon>
        <taxon>Chlorophyta</taxon>
        <taxon>Pyramimonadophyceae</taxon>
        <taxon>Pyramimonadales</taxon>
        <taxon>Pyramimonadaceae</taxon>
        <taxon>Cymbomonas</taxon>
    </lineage>
</organism>
<dbReference type="EMBL" id="LGRX02031687">
    <property type="protein sequence ID" value="KAK3244579.1"/>
    <property type="molecule type" value="Genomic_DNA"/>
</dbReference>
<dbReference type="AlphaFoldDB" id="A0AAE0BYU7"/>
<accession>A0AAE0BYU7</accession>
<name>A0AAE0BYU7_9CHLO</name>
<comment type="caution">
    <text evidence="2">The sequence shown here is derived from an EMBL/GenBank/DDBJ whole genome shotgun (WGS) entry which is preliminary data.</text>
</comment>
<feature type="region of interest" description="Disordered" evidence="1">
    <location>
        <begin position="35"/>
        <end position="127"/>
    </location>
</feature>
<feature type="compositionally biased region" description="Low complexity" evidence="1">
    <location>
        <begin position="90"/>
        <end position="100"/>
    </location>
</feature>
<feature type="compositionally biased region" description="Basic and acidic residues" evidence="1">
    <location>
        <begin position="315"/>
        <end position="345"/>
    </location>
</feature>
<feature type="region of interest" description="Disordered" evidence="1">
    <location>
        <begin position="298"/>
        <end position="345"/>
    </location>
</feature>
<feature type="region of interest" description="Disordered" evidence="1">
    <location>
        <begin position="1"/>
        <end position="21"/>
    </location>
</feature>
<evidence type="ECO:0000313" key="2">
    <source>
        <dbReference type="EMBL" id="KAK3244579.1"/>
    </source>
</evidence>
<evidence type="ECO:0000313" key="3">
    <source>
        <dbReference type="Proteomes" id="UP001190700"/>
    </source>
</evidence>
<evidence type="ECO:0000256" key="1">
    <source>
        <dbReference type="SAM" id="MobiDB-lite"/>
    </source>
</evidence>
<feature type="compositionally biased region" description="Pro residues" evidence="1">
    <location>
        <begin position="35"/>
        <end position="49"/>
    </location>
</feature>
<proteinExistence type="predicted"/>